<evidence type="ECO:0000313" key="1">
    <source>
        <dbReference type="EMBL" id="PSL15790.1"/>
    </source>
</evidence>
<keyword evidence="2" id="KW-1185">Reference proteome</keyword>
<dbReference type="Gene3D" id="1.50.10.20">
    <property type="match status" value="1"/>
</dbReference>
<proteinExistence type="predicted"/>
<dbReference type="AlphaFoldDB" id="A0A2P8F248"/>
<dbReference type="InterPro" id="IPR008930">
    <property type="entry name" value="Terpenoid_cyclase/PrenylTrfase"/>
</dbReference>
<dbReference type="OrthoDB" id="9788790at2"/>
<protein>
    <recommendedName>
        <fullName evidence="3">D-glucuronyl C5-epimerase-like protein</fullName>
    </recommendedName>
</protein>
<dbReference type="Proteomes" id="UP000242133">
    <property type="component" value="Unassembled WGS sequence"/>
</dbReference>
<dbReference type="EMBL" id="PYGI01000003">
    <property type="protein sequence ID" value="PSL15790.1"/>
    <property type="molecule type" value="Genomic_DNA"/>
</dbReference>
<organism evidence="1 2">
    <name type="scientific">Marinobacterium halophilum</name>
    <dbReference type="NCBI Taxonomy" id="267374"/>
    <lineage>
        <taxon>Bacteria</taxon>
        <taxon>Pseudomonadati</taxon>
        <taxon>Pseudomonadota</taxon>
        <taxon>Gammaproteobacteria</taxon>
        <taxon>Oceanospirillales</taxon>
        <taxon>Oceanospirillaceae</taxon>
        <taxon>Marinobacterium</taxon>
    </lineage>
</organism>
<accession>A0A2P8F248</accession>
<dbReference type="SUPFAM" id="SSF48239">
    <property type="entry name" value="Terpenoid cyclases/Protein prenyltransferases"/>
    <property type="match status" value="1"/>
</dbReference>
<name>A0A2P8F248_9GAMM</name>
<dbReference type="RefSeq" id="WP_106590615.1">
    <property type="nucleotide sequence ID" value="NZ_PYGI01000003.1"/>
</dbReference>
<gene>
    <name evidence="1" type="ORF">CLV44_10371</name>
</gene>
<sequence>MKSYDPYDIWSIPVLGKLKSKWTSGQKAKAFLVPMIGVMELLAPNLLRQILRVKPNTFPHVEAMRYQFNDLSPSGALHEFTEARVRESAWGLPFSWFSKNGVYSAKTPYITNTPYVMEALVSIADRSELKPQAKKLFQQTWSFLEVLEVMHSTESELALSYAPVLEPRRVINANSYAALAYTLHAVYGEEDNNKIAQDRVRRLVNWVLSKQQSNGSWYYYADNEDGNFIDCFHSCFIIKNLIKIKKLLPDLSLVIQPAIDKGWAYIRSDLYDPKRGLCKRFSHRSHRDPFRWDLYDQAEYLGLLVDFSLYAEATEFAQRVESKFSKNSHWYCRIDILGRRWGKDFLRWGIAPYHYHKHRLQLAIGML</sequence>
<comment type="caution">
    <text evidence="1">The sequence shown here is derived from an EMBL/GenBank/DDBJ whole genome shotgun (WGS) entry which is preliminary data.</text>
</comment>
<evidence type="ECO:0008006" key="3">
    <source>
        <dbReference type="Google" id="ProtNLM"/>
    </source>
</evidence>
<evidence type="ECO:0000313" key="2">
    <source>
        <dbReference type="Proteomes" id="UP000242133"/>
    </source>
</evidence>
<reference evidence="1 2" key="1">
    <citation type="submission" date="2018-03" db="EMBL/GenBank/DDBJ databases">
        <title>Genomic Encyclopedia of Archaeal and Bacterial Type Strains, Phase II (KMG-II): from individual species to whole genera.</title>
        <authorList>
            <person name="Goeker M."/>
        </authorList>
    </citation>
    <scope>NUCLEOTIDE SEQUENCE [LARGE SCALE GENOMIC DNA]</scope>
    <source>
        <strain evidence="1 2">DSM 17586</strain>
    </source>
</reference>